<dbReference type="AlphaFoldDB" id="A0A699U265"/>
<name>A0A699U265_TANCI</name>
<reference evidence="1" key="1">
    <citation type="journal article" date="2019" name="Sci. Rep.">
        <title>Draft genome of Tanacetum cinerariifolium, the natural source of mosquito coil.</title>
        <authorList>
            <person name="Yamashiro T."/>
            <person name="Shiraishi A."/>
            <person name="Satake H."/>
            <person name="Nakayama K."/>
        </authorList>
    </citation>
    <scope>NUCLEOTIDE SEQUENCE</scope>
</reference>
<dbReference type="EMBL" id="BKCJ011292897">
    <property type="protein sequence ID" value="GFD16370.1"/>
    <property type="molecule type" value="Genomic_DNA"/>
</dbReference>
<protein>
    <submittedName>
        <fullName evidence="1">Uncharacterized protein</fullName>
    </submittedName>
</protein>
<organism evidence="1">
    <name type="scientific">Tanacetum cinerariifolium</name>
    <name type="common">Dalmatian daisy</name>
    <name type="synonym">Chrysanthemum cinerariifolium</name>
    <dbReference type="NCBI Taxonomy" id="118510"/>
    <lineage>
        <taxon>Eukaryota</taxon>
        <taxon>Viridiplantae</taxon>
        <taxon>Streptophyta</taxon>
        <taxon>Embryophyta</taxon>
        <taxon>Tracheophyta</taxon>
        <taxon>Spermatophyta</taxon>
        <taxon>Magnoliopsida</taxon>
        <taxon>eudicotyledons</taxon>
        <taxon>Gunneridae</taxon>
        <taxon>Pentapetalae</taxon>
        <taxon>asterids</taxon>
        <taxon>campanulids</taxon>
        <taxon>Asterales</taxon>
        <taxon>Asteraceae</taxon>
        <taxon>Asteroideae</taxon>
        <taxon>Anthemideae</taxon>
        <taxon>Anthemidinae</taxon>
        <taxon>Tanacetum</taxon>
    </lineage>
</organism>
<feature type="non-terminal residue" evidence="1">
    <location>
        <position position="1"/>
    </location>
</feature>
<accession>A0A699U265</accession>
<gene>
    <name evidence="1" type="ORF">Tci_888339</name>
</gene>
<evidence type="ECO:0000313" key="1">
    <source>
        <dbReference type="EMBL" id="GFD16370.1"/>
    </source>
</evidence>
<feature type="non-terminal residue" evidence="1">
    <location>
        <position position="152"/>
    </location>
</feature>
<comment type="caution">
    <text evidence="1">The sequence shown here is derived from an EMBL/GenBank/DDBJ whole genome shotgun (WGS) entry which is preliminary data.</text>
</comment>
<proteinExistence type="predicted"/>
<sequence>RSLAKDAPVTTVAVTTTVTADASIVPPLKVRVLSKNLEIVADSTSAGGVNAVAAGTSKLNEPVCLGLEVRMRAKHTLERKGELEDKCVEQAAFLADRDAEIVHLKSLLSLKEAEAVEAIRLCGQLTIVEAADVAKGGELRDLKEKNFALEGE</sequence>